<proteinExistence type="predicted"/>
<evidence type="ECO:0000313" key="2">
    <source>
        <dbReference type="Proteomes" id="UP000184536"/>
    </source>
</evidence>
<dbReference type="RefSeq" id="WP_110940548.1">
    <property type="nucleotide sequence ID" value="NZ_FQZV01000014.1"/>
</dbReference>
<name>A0A1M6GMJ5_9FIRM</name>
<protein>
    <submittedName>
        <fullName evidence="1">Dehydrogenase (Flavoprotein)</fullName>
    </submittedName>
</protein>
<dbReference type="Proteomes" id="UP000184536">
    <property type="component" value="Unassembled WGS sequence"/>
</dbReference>
<dbReference type="InterPro" id="IPR036188">
    <property type="entry name" value="FAD/NAD-bd_sf"/>
</dbReference>
<gene>
    <name evidence="1" type="ORF">SAMN02745975_01318</name>
</gene>
<keyword evidence="2" id="KW-1185">Reference proteome</keyword>
<dbReference type="EMBL" id="FQZV01000014">
    <property type="protein sequence ID" value="SHJ11155.1"/>
    <property type="molecule type" value="Genomic_DNA"/>
</dbReference>
<dbReference type="PROSITE" id="PS51257">
    <property type="entry name" value="PROKAR_LIPOPROTEIN"/>
    <property type="match status" value="1"/>
</dbReference>
<accession>A0A1M6GMJ5</accession>
<dbReference type="Gene3D" id="3.50.50.60">
    <property type="entry name" value="FAD/NAD(P)-binding domain"/>
    <property type="match status" value="2"/>
</dbReference>
<sequence>MKVAIMGAGLSGLACAITLEKNGITPRVFEKRSQVGDRFVNGEILLSILSRPVRDDLAYLSEKHGIYLRPTGNIKHLHLHSQHAHGAITGALGFNNIRGRHKHSFEKQLESQLKTTEIIFNSTKSYEELLQEYTHVVMATGDAAYAAKVQNYQQDLTVSLKGTIVKGEFDRYMAAAWLDHRIAPKGYGYLIPISDTEANIVIAYPDYPENENLNIENLYHLFHQRVCCDLQQSLEIVDSFQITNYIIGNCRSPRIGNTFFIGNCFGSIMPFLGFGQFSAILTGVYAAYDLCGLGSYNKLSIPLRRSYEQSIILRKAMEQLSNTQYDLLVRALNGSLGHRLFHTKRISPLKAASYLLRPFVSEKVQRFSQD</sequence>
<dbReference type="OrthoDB" id="25353at2"/>
<dbReference type="AlphaFoldDB" id="A0A1M6GMJ5"/>
<dbReference type="Pfam" id="PF13450">
    <property type="entry name" value="NAD_binding_8"/>
    <property type="match status" value="1"/>
</dbReference>
<organism evidence="1 2">
    <name type="scientific">Geosporobacter subterraneus DSM 17957</name>
    <dbReference type="NCBI Taxonomy" id="1121919"/>
    <lineage>
        <taxon>Bacteria</taxon>
        <taxon>Bacillati</taxon>
        <taxon>Bacillota</taxon>
        <taxon>Clostridia</taxon>
        <taxon>Peptostreptococcales</taxon>
        <taxon>Thermotaleaceae</taxon>
        <taxon>Geosporobacter</taxon>
    </lineage>
</organism>
<reference evidence="2" key="1">
    <citation type="submission" date="2016-11" db="EMBL/GenBank/DDBJ databases">
        <authorList>
            <person name="Varghese N."/>
            <person name="Submissions S."/>
        </authorList>
    </citation>
    <scope>NUCLEOTIDE SEQUENCE [LARGE SCALE GENOMIC DNA]</scope>
    <source>
        <strain evidence="2">DSM 17957</strain>
    </source>
</reference>
<dbReference type="SUPFAM" id="SSF51905">
    <property type="entry name" value="FAD/NAD(P)-binding domain"/>
    <property type="match status" value="1"/>
</dbReference>
<dbReference type="STRING" id="1121919.SAMN02745975_01318"/>
<evidence type="ECO:0000313" key="1">
    <source>
        <dbReference type="EMBL" id="SHJ11155.1"/>
    </source>
</evidence>